<evidence type="ECO:0000256" key="2">
    <source>
        <dbReference type="ARBA" id="ARBA00022771"/>
    </source>
</evidence>
<feature type="region of interest" description="Disordered" evidence="4">
    <location>
        <begin position="493"/>
        <end position="869"/>
    </location>
</feature>
<dbReference type="PANTHER" id="PTHR16004">
    <property type="entry name" value="RING FINGER PROTEIN 31-RELATED"/>
    <property type="match status" value="1"/>
</dbReference>
<gene>
    <name evidence="6" type="primary">Rnf31_1</name>
    <name evidence="6" type="ORF">GWK47_006426</name>
</gene>
<dbReference type="GO" id="GO:0097039">
    <property type="term" value="P:protein linear polyubiquitination"/>
    <property type="evidence" value="ECO:0007669"/>
    <property type="project" value="TreeGrafter"/>
</dbReference>
<dbReference type="Proteomes" id="UP000770661">
    <property type="component" value="Unassembled WGS sequence"/>
</dbReference>
<proteinExistence type="predicted"/>
<keyword evidence="3" id="KW-0862">Zinc</keyword>
<dbReference type="Gene3D" id="2.30.30.380">
    <property type="entry name" value="Zn-finger domain of Sec23/24"/>
    <property type="match status" value="1"/>
</dbReference>
<protein>
    <submittedName>
        <fullName evidence="6">E3 ubiquitin-protein ligase RNF31</fullName>
    </submittedName>
</protein>
<feature type="region of interest" description="Disordered" evidence="4">
    <location>
        <begin position="1347"/>
        <end position="1368"/>
    </location>
</feature>
<feature type="compositionally biased region" description="Basic and acidic residues" evidence="4">
    <location>
        <begin position="758"/>
        <end position="767"/>
    </location>
</feature>
<feature type="compositionally biased region" description="Basic and acidic residues" evidence="4">
    <location>
        <begin position="714"/>
        <end position="728"/>
    </location>
</feature>
<feature type="compositionally biased region" description="Basic residues" evidence="4">
    <location>
        <begin position="146"/>
        <end position="157"/>
    </location>
</feature>
<dbReference type="Gene3D" id="6.10.140.1100">
    <property type="match status" value="1"/>
</dbReference>
<dbReference type="Pfam" id="PF16678">
    <property type="entry name" value="UBA_HOIP"/>
    <property type="match status" value="1"/>
</dbReference>
<dbReference type="InterPro" id="IPR026254">
    <property type="entry name" value="RNF31-like"/>
</dbReference>
<evidence type="ECO:0000259" key="5">
    <source>
        <dbReference type="PROSITE" id="PS01358"/>
    </source>
</evidence>
<sequence>MWGKCPCADCGVQNLNLTNGKGDTMGSFPVIHGYLSFSPSSNMGSTKYLDPSFGLRRSATCGYLPHHSFTPINGDWCEKPHLLNGRLPITNGKSESADDDDTLKAKLTIRNVGVRGDTSPPEDVGKKSRDYSDDSLTPDSSLPAVIRRRNRNRRKKLATSMVEPTPGGVGWEGAGEAVNPPPRTRSHSISDDQWAQVMAAQPATGGSSVTNEAPSGPMCPPGHTPADMSAFSGVTTRRSYAAIPGGRGGGASFGRGMVSSTSVCDLNTLSQQHPQHAFNGTHGANSFQQLNMMGYGGGGMMWGAPCELCQTTSAYPGHPGTGGMKRTASNLSMNLSSVGSDVPGYPWAAPPPHVHHHMPMYPGYYPGYHPQMVMPTMGAPMGLNVSIPDSMHTFGKVPSSPAPSVRSSSHRSHKSSKSRSFSAPDASGRRSRNRKAKRSEESEESHSSSVSDDVDDLNERESKSGHSVGNNLAWQCDHCTFINSGGTRTCGMCSKTVGSSGRGSRRGSERRRSERRRDRRTDHEDDDRNVSDYDNQDDGVVKSNLSFSIKDSKRENRSKVTNSNKGKSKKKSRRRSSSASDSGSESEGEEEERLERHMRNLRVSSRRRGSNYDGVNGKDKDKDRDRATRKKEGSVGRFKNRGRNHSERARTPGRQTPRHPSPADDGRSSEDDSETSSSEAGHHPRHTSLSADQDHTYNSVDGTLMESLVSEATLKTDKKSKSNNSEHKPKSRGSKASSPVKNIINETQVQESPDVDNEVSRHKEKSPSPKRNGRISKSPALSRGEVDESSFANTLDDVATMATNEVADQDLDSQYTDDQPQGADVSVEPRDPPPVQYNKPSTTGQECTEEPQTIVLKSPPAAQKETEETQIKEELKFEAAHEVKKTDIHIAAPDPVYEPSYETVEDPAKVDIPKEEGKKETALSPVIDQEDYQEAIPKEPPGVEKPIEVPVDVLQVSKALQNLPPDTRGEMARSASSGSSLGLNSPQDRQYTPLSFSSSDAQFYSPPDSPDLSLSEQMQENLQPGQTESLHVGDDDSLVTAWETVAQTTEGLKSSQESIRSSTEQLPLAVESDFDPPPRKLAASANLRAFRHTSFTAFRSPTDRGAPYRPADVTAASVDALINEAPRPFKWGEEDVNEKYLTVEEIITKRRQEAMRKQGLKLVQILRDAEDLGYQSEDVSIALTHCGDKNPLEWLKENWRHMVDTVATLATNYGQERQVNDIGLITATEAKTALRLHKGNIWAAVTECVEQRQKKFSEIYARGRFQREDVVKALETNDGDMDAAFLKVNKSQLQPFLMKIWNPVQATMKRSQPPPPQPSTAPPTSPPPPMSSVTPAQKEVPIPVQTNVAPEPQIPGTSQLSEAPKGILGGRITPTFETSASQVPSKLWHGLCSLFDSSAKRGAMDHPEEHAHIELVDTSDEDDVFENTYASIDHLKQPLKAEPIYATVKKRPKPTPKVDDMQKR</sequence>
<comment type="caution">
    <text evidence="6">The sequence shown here is derived from an EMBL/GenBank/DDBJ whole genome shotgun (WGS) entry which is preliminary data.</text>
</comment>
<feature type="compositionally biased region" description="Basic and acidic residues" evidence="4">
    <location>
        <begin position="616"/>
        <end position="634"/>
    </location>
</feature>
<feature type="compositionally biased region" description="Polar residues" evidence="4">
    <location>
        <begin position="1016"/>
        <end position="1029"/>
    </location>
</feature>
<dbReference type="GO" id="GO:1990450">
    <property type="term" value="F:linear polyubiquitin binding"/>
    <property type="evidence" value="ECO:0007669"/>
    <property type="project" value="TreeGrafter"/>
</dbReference>
<evidence type="ECO:0000256" key="1">
    <source>
        <dbReference type="ARBA" id="ARBA00022723"/>
    </source>
</evidence>
<dbReference type="SUPFAM" id="SSF90209">
    <property type="entry name" value="Ran binding protein zinc finger-like"/>
    <property type="match status" value="1"/>
</dbReference>
<feature type="region of interest" description="Disordered" evidence="4">
    <location>
        <begin position="890"/>
        <end position="1032"/>
    </location>
</feature>
<feature type="region of interest" description="Disordered" evidence="4">
    <location>
        <begin position="392"/>
        <end position="470"/>
    </location>
</feature>
<dbReference type="InterPro" id="IPR032065">
    <property type="entry name" value="RNF31-UBA"/>
</dbReference>
<evidence type="ECO:0000256" key="4">
    <source>
        <dbReference type="SAM" id="MobiDB-lite"/>
    </source>
</evidence>
<feature type="compositionally biased region" description="Low complexity" evidence="4">
    <location>
        <begin position="134"/>
        <end position="143"/>
    </location>
</feature>
<dbReference type="OrthoDB" id="9978677at2759"/>
<dbReference type="InterPro" id="IPR001876">
    <property type="entry name" value="Znf_RanBP2"/>
</dbReference>
<dbReference type="Gene3D" id="1.10.8.10">
    <property type="entry name" value="DNA helicase RuvA subunit, C-terminal domain"/>
    <property type="match status" value="1"/>
</dbReference>
<dbReference type="EMBL" id="JACEEZ010011360">
    <property type="protein sequence ID" value="KAG0721317.1"/>
    <property type="molecule type" value="Genomic_DNA"/>
</dbReference>
<feature type="compositionally biased region" description="Polar residues" evidence="4">
    <location>
        <begin position="734"/>
        <end position="751"/>
    </location>
</feature>
<name>A0A8J4Y5Z4_CHIOP</name>
<dbReference type="GO" id="GO:0071797">
    <property type="term" value="C:LUBAC complex"/>
    <property type="evidence" value="ECO:0007669"/>
    <property type="project" value="InterPro"/>
</dbReference>
<feature type="compositionally biased region" description="Low complexity" evidence="4">
    <location>
        <begin position="396"/>
        <end position="407"/>
    </location>
</feature>
<dbReference type="PANTHER" id="PTHR16004:SF2">
    <property type="entry name" value="E3 UBIQUITIN-PROTEIN LIGASE LUBEL"/>
    <property type="match status" value="1"/>
</dbReference>
<dbReference type="PROSITE" id="PS01358">
    <property type="entry name" value="ZF_RANBP2_1"/>
    <property type="match status" value="1"/>
</dbReference>
<dbReference type="GO" id="GO:0061630">
    <property type="term" value="F:ubiquitin protein ligase activity"/>
    <property type="evidence" value="ECO:0007669"/>
    <property type="project" value="TreeGrafter"/>
</dbReference>
<feature type="compositionally biased region" description="Polar residues" evidence="4">
    <location>
        <begin position="986"/>
        <end position="1002"/>
    </location>
</feature>
<feature type="compositionally biased region" description="Basic and acidic residues" evidence="4">
    <location>
        <begin position="506"/>
        <end position="531"/>
    </location>
</feature>
<feature type="compositionally biased region" description="Basic and acidic residues" evidence="4">
    <location>
        <begin position="123"/>
        <end position="132"/>
    </location>
</feature>
<feature type="region of interest" description="Disordered" evidence="4">
    <location>
        <begin position="111"/>
        <end position="188"/>
    </location>
</feature>
<feature type="compositionally biased region" description="Basic residues" evidence="4">
    <location>
        <begin position="566"/>
        <end position="576"/>
    </location>
</feature>
<feature type="compositionally biased region" description="Pro residues" evidence="4">
    <location>
        <begin position="1312"/>
        <end position="1330"/>
    </location>
</feature>
<dbReference type="InterPro" id="IPR036443">
    <property type="entry name" value="Znf_RanBP2_sf"/>
</dbReference>
<keyword evidence="7" id="KW-1185">Reference proteome</keyword>
<keyword evidence="2" id="KW-0863">Zinc-finger</keyword>
<feature type="domain" description="RanBP2-type" evidence="5">
    <location>
        <begin position="474"/>
        <end position="493"/>
    </location>
</feature>
<feature type="region of interest" description="Disordered" evidence="4">
    <location>
        <begin position="1307"/>
        <end position="1335"/>
    </location>
</feature>
<dbReference type="GO" id="GO:0036435">
    <property type="term" value="F:K48-linked polyubiquitin modification-dependent protein binding"/>
    <property type="evidence" value="ECO:0007669"/>
    <property type="project" value="TreeGrafter"/>
</dbReference>
<evidence type="ECO:0000313" key="6">
    <source>
        <dbReference type="EMBL" id="KAG0721317.1"/>
    </source>
</evidence>
<feature type="compositionally biased region" description="Basic and acidic residues" evidence="4">
    <location>
        <begin position="906"/>
        <end position="921"/>
    </location>
</feature>
<feature type="compositionally biased region" description="Basic and acidic residues" evidence="4">
    <location>
        <begin position="661"/>
        <end position="670"/>
    </location>
</feature>
<feature type="compositionally biased region" description="Basic residues" evidence="4">
    <location>
        <begin position="408"/>
        <end position="417"/>
    </location>
</feature>
<feature type="compositionally biased region" description="Polar residues" evidence="4">
    <location>
        <begin position="687"/>
        <end position="701"/>
    </location>
</feature>
<evidence type="ECO:0000256" key="3">
    <source>
        <dbReference type="ARBA" id="ARBA00022833"/>
    </source>
</evidence>
<evidence type="ECO:0000313" key="7">
    <source>
        <dbReference type="Proteomes" id="UP000770661"/>
    </source>
</evidence>
<dbReference type="GO" id="GO:0008270">
    <property type="term" value="F:zinc ion binding"/>
    <property type="evidence" value="ECO:0007669"/>
    <property type="project" value="UniProtKB-KW"/>
</dbReference>
<organism evidence="6 7">
    <name type="scientific">Chionoecetes opilio</name>
    <name type="common">Atlantic snow crab</name>
    <name type="synonym">Cancer opilio</name>
    <dbReference type="NCBI Taxonomy" id="41210"/>
    <lineage>
        <taxon>Eukaryota</taxon>
        <taxon>Metazoa</taxon>
        <taxon>Ecdysozoa</taxon>
        <taxon>Arthropoda</taxon>
        <taxon>Crustacea</taxon>
        <taxon>Multicrustacea</taxon>
        <taxon>Malacostraca</taxon>
        <taxon>Eumalacostraca</taxon>
        <taxon>Eucarida</taxon>
        <taxon>Decapoda</taxon>
        <taxon>Pleocyemata</taxon>
        <taxon>Brachyura</taxon>
        <taxon>Eubrachyura</taxon>
        <taxon>Majoidea</taxon>
        <taxon>Majidae</taxon>
        <taxon>Chionoecetes</taxon>
    </lineage>
</organism>
<keyword evidence="1" id="KW-0479">Metal-binding</keyword>
<feature type="compositionally biased region" description="Low complexity" evidence="4">
    <location>
        <begin position="974"/>
        <end position="985"/>
    </location>
</feature>
<accession>A0A8J4Y5Z4</accession>
<dbReference type="GO" id="GO:0070530">
    <property type="term" value="F:K63-linked polyubiquitin modification-dependent protein binding"/>
    <property type="evidence" value="ECO:0007669"/>
    <property type="project" value="TreeGrafter"/>
</dbReference>
<reference evidence="6" key="1">
    <citation type="submission" date="2020-07" db="EMBL/GenBank/DDBJ databases">
        <title>The High-quality genome of the commercially important snow crab, Chionoecetes opilio.</title>
        <authorList>
            <person name="Jeong J.-H."/>
            <person name="Ryu S."/>
        </authorList>
    </citation>
    <scope>NUCLEOTIDE SEQUENCE</scope>
    <source>
        <strain evidence="6">MADBK_172401_WGS</strain>
        <tissue evidence="6">Digestive gland</tissue>
    </source>
</reference>